<dbReference type="STRING" id="634436.SAMN05216361_2320"/>
<evidence type="ECO:0000256" key="1">
    <source>
        <dbReference type="SAM" id="SignalP"/>
    </source>
</evidence>
<name>A0A1M5K0D1_9ALTE</name>
<evidence type="ECO:0000313" key="3">
    <source>
        <dbReference type="Proteomes" id="UP000184520"/>
    </source>
</evidence>
<feature type="signal peptide" evidence="1">
    <location>
        <begin position="1"/>
        <end position="37"/>
    </location>
</feature>
<reference evidence="3" key="1">
    <citation type="submission" date="2016-11" db="EMBL/GenBank/DDBJ databases">
        <authorList>
            <person name="Varghese N."/>
            <person name="Submissions S."/>
        </authorList>
    </citation>
    <scope>NUCLEOTIDE SEQUENCE [LARGE SCALE GENOMIC DNA]</scope>
    <source>
        <strain evidence="3">CGMCC 1.8995</strain>
    </source>
</reference>
<gene>
    <name evidence="2" type="ORF">SAMN05216361_2320</name>
</gene>
<dbReference type="OrthoDB" id="129242at2"/>
<keyword evidence="1" id="KW-0732">Signal</keyword>
<feature type="chain" id="PRO_5013382116" evidence="1">
    <location>
        <begin position="38"/>
        <end position="259"/>
    </location>
</feature>
<dbReference type="Pfam" id="PF13618">
    <property type="entry name" value="Gluconate_2-dh3"/>
    <property type="match status" value="1"/>
</dbReference>
<keyword evidence="3" id="KW-1185">Reference proteome</keyword>
<dbReference type="AlphaFoldDB" id="A0A1M5K0D1"/>
<dbReference type="RefSeq" id="WP_073322485.1">
    <property type="nucleotide sequence ID" value="NZ_FQWD01000003.1"/>
</dbReference>
<dbReference type="Proteomes" id="UP000184520">
    <property type="component" value="Unassembled WGS sequence"/>
</dbReference>
<dbReference type="PROSITE" id="PS51318">
    <property type="entry name" value="TAT"/>
    <property type="match status" value="1"/>
</dbReference>
<dbReference type="InterPro" id="IPR006311">
    <property type="entry name" value="TAT_signal"/>
</dbReference>
<dbReference type="InterPro" id="IPR027056">
    <property type="entry name" value="Gluconate_2DH_su3"/>
</dbReference>
<accession>A0A1M5K0D1</accession>
<sequence>MKNVNSTRLPAMPAMSRRQSLKLFGLMVAGATVPGLAACTSTPSTEVAASGNNSVMDAGHWPAMDIQPIALKGYGKDPNLIIPPSSPWPRTLTQTQLDLVARISAILVPMENGQPGALEVGAPHVVDEWVSAPYASQQRDRDTILRLLYWLDDEAESLYNSPFLALDNYAQMAILDTIAFGTDAAPIAFHRPAQAFNRLRTLILAAYFCSVPGSKEIGYMGNVAIAGDYPGPTEEAMSHLDDALASLGLTEYAYTPLGE</sequence>
<evidence type="ECO:0000313" key="2">
    <source>
        <dbReference type="EMBL" id="SHG46125.1"/>
    </source>
</evidence>
<dbReference type="EMBL" id="FQWD01000003">
    <property type="protein sequence ID" value="SHG46125.1"/>
    <property type="molecule type" value="Genomic_DNA"/>
</dbReference>
<protein>
    <submittedName>
        <fullName evidence="2">Gluconate 2-dehydrogenase subunit 3</fullName>
    </submittedName>
</protein>
<organism evidence="2 3">
    <name type="scientific">Marisediminitalea aggregata</name>
    <dbReference type="NCBI Taxonomy" id="634436"/>
    <lineage>
        <taxon>Bacteria</taxon>
        <taxon>Pseudomonadati</taxon>
        <taxon>Pseudomonadota</taxon>
        <taxon>Gammaproteobacteria</taxon>
        <taxon>Alteromonadales</taxon>
        <taxon>Alteromonadaceae</taxon>
        <taxon>Marisediminitalea</taxon>
    </lineage>
</organism>
<proteinExistence type="predicted"/>